<dbReference type="Pfam" id="PF14223">
    <property type="entry name" value="Retrotran_gag_2"/>
    <property type="match status" value="1"/>
</dbReference>
<feature type="compositionally biased region" description="Basic and acidic residues" evidence="1">
    <location>
        <begin position="347"/>
        <end position="364"/>
    </location>
</feature>
<evidence type="ECO:0000256" key="1">
    <source>
        <dbReference type="SAM" id="MobiDB-lite"/>
    </source>
</evidence>
<evidence type="ECO:0000259" key="2">
    <source>
        <dbReference type="Pfam" id="PF22936"/>
    </source>
</evidence>
<dbReference type="PANTHER" id="PTHR47592">
    <property type="entry name" value="PBF68 PROTEIN"/>
    <property type="match status" value="1"/>
</dbReference>
<evidence type="ECO:0000313" key="3">
    <source>
        <dbReference type="EMBL" id="SPC75032.1"/>
    </source>
</evidence>
<feature type="domain" description="Retrovirus-related Pol polyprotein from transposon TNT 1-94-like beta-barrel" evidence="2">
    <location>
        <begin position="152"/>
        <end position="232"/>
    </location>
</feature>
<dbReference type="Pfam" id="PF22936">
    <property type="entry name" value="Pol_BBD"/>
    <property type="match status" value="1"/>
</dbReference>
<name>A0A2N9EJQ9_FAGSY</name>
<reference evidence="3" key="1">
    <citation type="submission" date="2018-02" db="EMBL/GenBank/DDBJ databases">
        <authorList>
            <person name="Cohen D.B."/>
            <person name="Kent A.D."/>
        </authorList>
    </citation>
    <scope>NUCLEOTIDE SEQUENCE</scope>
</reference>
<organism evidence="3">
    <name type="scientific">Fagus sylvatica</name>
    <name type="common">Beechnut</name>
    <dbReference type="NCBI Taxonomy" id="28930"/>
    <lineage>
        <taxon>Eukaryota</taxon>
        <taxon>Viridiplantae</taxon>
        <taxon>Streptophyta</taxon>
        <taxon>Embryophyta</taxon>
        <taxon>Tracheophyta</taxon>
        <taxon>Spermatophyta</taxon>
        <taxon>Magnoliopsida</taxon>
        <taxon>eudicotyledons</taxon>
        <taxon>Gunneridae</taxon>
        <taxon>Pentapetalae</taxon>
        <taxon>rosids</taxon>
        <taxon>fabids</taxon>
        <taxon>Fagales</taxon>
        <taxon>Fagaceae</taxon>
        <taxon>Fagus</taxon>
    </lineage>
</organism>
<dbReference type="InterPro" id="IPR054722">
    <property type="entry name" value="PolX-like_BBD"/>
</dbReference>
<gene>
    <name evidence="3" type="ORF">FSB_LOCUS2914</name>
</gene>
<sequence>MTGEDGKTSAIEKFDKTDFRSVAHNVVKETTTMGAAVAMHLNKFNAITNKLSSVEIEFDDEIRALIVLASLPNSWEAMRMAVSNSAGKDKLKYDDIRDLILSEEVRRRDVGIDNAEDQALKDTTTVVDDEEVVVLSVQEQKCEHVDNNDDEWVVDSAATHCVVRTKELFTTYKVGGFATVKMGTTSYSKIVGIGDVCIKTNVGCTVMLKNVRHVLDLRFNLISTPAMDRAGYCNHLDNGRWKLTKGPLVVAIWCICCGLYNTCVKTCKKKFNAVETIEKTPQLRVMVNSVAPKSVKFSLPDNATNGGAICDKEYRDGKPATCDDDEVKDSKDLEQGEQTPTLEMVEPYEKRSTGERFKDRSKNI</sequence>
<feature type="region of interest" description="Disordered" evidence="1">
    <location>
        <begin position="321"/>
        <end position="364"/>
    </location>
</feature>
<accession>A0A2N9EJQ9</accession>
<dbReference type="AlphaFoldDB" id="A0A2N9EJQ9"/>
<proteinExistence type="predicted"/>
<dbReference type="PANTHER" id="PTHR47592:SF27">
    <property type="entry name" value="OS08G0421700 PROTEIN"/>
    <property type="match status" value="1"/>
</dbReference>
<dbReference type="EMBL" id="OIVN01000140">
    <property type="protein sequence ID" value="SPC75032.1"/>
    <property type="molecule type" value="Genomic_DNA"/>
</dbReference>
<protein>
    <recommendedName>
        <fullName evidence="2">Retrovirus-related Pol polyprotein from transposon TNT 1-94-like beta-barrel domain-containing protein</fullName>
    </recommendedName>
</protein>